<accession>A0A1W5CTV7</accession>
<dbReference type="GO" id="GO:0003723">
    <property type="term" value="F:RNA binding"/>
    <property type="evidence" value="ECO:0007669"/>
    <property type="project" value="InterPro"/>
</dbReference>
<dbReference type="GO" id="GO:0005737">
    <property type="term" value="C:cytoplasm"/>
    <property type="evidence" value="ECO:0007669"/>
    <property type="project" value="TreeGrafter"/>
</dbReference>
<dbReference type="GO" id="GO:0031119">
    <property type="term" value="P:tRNA pseudouridine synthesis"/>
    <property type="evidence" value="ECO:0007669"/>
    <property type="project" value="TreeGrafter"/>
</dbReference>
<keyword evidence="7" id="KW-1185">Reference proteome</keyword>
<dbReference type="Gene3D" id="3.30.70.660">
    <property type="entry name" value="Pseudouridine synthase I, catalytic domain, C-terminal subdomain"/>
    <property type="match status" value="1"/>
</dbReference>
<protein>
    <submittedName>
        <fullName evidence="6">Pseudouridine synthase, catalytic domain</fullName>
    </submittedName>
</protein>
<sequence>MAEQPVDYSRWSNENLIERVSQLERQLKEQTAKYNIPASPASPVLSSPQLNAKSARVNRDFDPSKYSTRLIALKFAYLGQRYNGFEHHSNNTTPLPTIEEELWKALNKARLVFPTDTSSTKEGEVNWSGCEYSKCGRTDKGVSAFGQVIGIRVRSNRPLSHPPADKSANERDLDGNVQHDEDNHRIAKSYDGLHNSPPPSTSLSAPFSDDSNPFHPVDDEIPYMQVLNRLLPPDIRVLAWCPSPPPDFSARFSCKERRYRYVFTQPAFTPTAGAAGLTAGVTHAVGGSRPRREGWLDIDAMKESARKFVGVHDFRNFCKVDASKQIENFERRIYHSDIEEVDPSTGPAGYVGSPGFQEFAPLAAANGHASSGPNDGLTETPRVFHFALHGSAFLWHQVRHMVAILFLIGQGLEPPILVDELLNVKNTPRKPMYEMADDAPLVLWDCIFPDPTSNNKEDALDWVYVGDTSGKGNGVIAKGNGKYGMGGVVADLWKIWRQRKIDEVLAGTLLDVVVAQGSGSRAGREEDGEPRRSGKPPRTSQKVFDGGNAVRLVGKYTPVLQKPRMESVEIINARYAARKGLDEKEGPRDQ</sequence>
<dbReference type="GO" id="GO:1990481">
    <property type="term" value="P:mRNA pseudouridine synthesis"/>
    <property type="evidence" value="ECO:0007669"/>
    <property type="project" value="TreeGrafter"/>
</dbReference>
<evidence type="ECO:0000256" key="2">
    <source>
        <dbReference type="ARBA" id="ARBA00022694"/>
    </source>
</evidence>
<feature type="domain" description="Pseudouridine synthase I TruA alpha/beta" evidence="5">
    <location>
        <begin position="305"/>
        <end position="449"/>
    </location>
</feature>
<reference evidence="7" key="1">
    <citation type="submission" date="2017-03" db="EMBL/GenBank/DDBJ databases">
        <authorList>
            <person name="Sharma R."/>
            <person name="Thines M."/>
        </authorList>
    </citation>
    <scope>NUCLEOTIDE SEQUENCE [LARGE SCALE GENOMIC DNA]</scope>
</reference>
<dbReference type="InterPro" id="IPR020095">
    <property type="entry name" value="PsdUridine_synth_TruA_C"/>
</dbReference>
<feature type="region of interest" description="Disordered" evidence="4">
    <location>
        <begin position="155"/>
        <end position="209"/>
    </location>
</feature>
<dbReference type="InterPro" id="IPR001406">
    <property type="entry name" value="PsdUridine_synth_TruA"/>
</dbReference>
<dbReference type="InterPro" id="IPR020103">
    <property type="entry name" value="PsdUridine_synth_cat_dom_sf"/>
</dbReference>
<proteinExistence type="inferred from homology"/>
<evidence type="ECO:0000313" key="6">
    <source>
        <dbReference type="EMBL" id="SLM34278.1"/>
    </source>
</evidence>
<feature type="region of interest" description="Disordered" evidence="4">
    <location>
        <begin position="518"/>
        <end position="547"/>
    </location>
</feature>
<dbReference type="AlphaFoldDB" id="A0A1W5CTV7"/>
<organism evidence="6 7">
    <name type="scientific">Lasallia pustulata</name>
    <dbReference type="NCBI Taxonomy" id="136370"/>
    <lineage>
        <taxon>Eukaryota</taxon>
        <taxon>Fungi</taxon>
        <taxon>Dikarya</taxon>
        <taxon>Ascomycota</taxon>
        <taxon>Pezizomycotina</taxon>
        <taxon>Lecanoromycetes</taxon>
        <taxon>OSLEUM clade</taxon>
        <taxon>Umbilicariomycetidae</taxon>
        <taxon>Umbilicariales</taxon>
        <taxon>Umbilicariaceae</taxon>
        <taxon>Lasallia</taxon>
    </lineage>
</organism>
<dbReference type="Proteomes" id="UP000192927">
    <property type="component" value="Unassembled WGS sequence"/>
</dbReference>
<dbReference type="GO" id="GO:0009982">
    <property type="term" value="F:pseudouridine synthase activity"/>
    <property type="evidence" value="ECO:0007669"/>
    <property type="project" value="InterPro"/>
</dbReference>
<dbReference type="Pfam" id="PF01416">
    <property type="entry name" value="PseudoU_synth_1"/>
    <property type="match status" value="1"/>
</dbReference>
<evidence type="ECO:0000313" key="7">
    <source>
        <dbReference type="Proteomes" id="UP000192927"/>
    </source>
</evidence>
<dbReference type="InterPro" id="IPR020094">
    <property type="entry name" value="TruA/RsuA/RluB/E/F_N"/>
</dbReference>
<evidence type="ECO:0000256" key="3">
    <source>
        <dbReference type="ARBA" id="ARBA00023235"/>
    </source>
</evidence>
<dbReference type="InterPro" id="IPR020097">
    <property type="entry name" value="PsdUridine_synth_TruA_a/b_dom"/>
</dbReference>
<dbReference type="GO" id="GO:0005634">
    <property type="term" value="C:nucleus"/>
    <property type="evidence" value="ECO:0007669"/>
    <property type="project" value="TreeGrafter"/>
</dbReference>
<evidence type="ECO:0000256" key="4">
    <source>
        <dbReference type="SAM" id="MobiDB-lite"/>
    </source>
</evidence>
<dbReference type="SUPFAM" id="SSF55120">
    <property type="entry name" value="Pseudouridine synthase"/>
    <property type="match status" value="1"/>
</dbReference>
<feature type="compositionally biased region" description="Basic and acidic residues" evidence="4">
    <location>
        <begin position="163"/>
        <end position="185"/>
    </location>
</feature>
<evidence type="ECO:0000256" key="1">
    <source>
        <dbReference type="ARBA" id="ARBA00009375"/>
    </source>
</evidence>
<evidence type="ECO:0000259" key="5">
    <source>
        <dbReference type="Pfam" id="PF01416"/>
    </source>
</evidence>
<keyword evidence="2" id="KW-0819">tRNA processing</keyword>
<feature type="compositionally biased region" description="Basic and acidic residues" evidence="4">
    <location>
        <begin position="522"/>
        <end position="532"/>
    </location>
</feature>
<dbReference type="EMBL" id="FWEW01000268">
    <property type="protein sequence ID" value="SLM34278.1"/>
    <property type="molecule type" value="Genomic_DNA"/>
</dbReference>
<name>A0A1W5CTV7_9LECA</name>
<dbReference type="HAMAP" id="MF_00171">
    <property type="entry name" value="TruA"/>
    <property type="match status" value="1"/>
</dbReference>
<comment type="similarity">
    <text evidence="1">Belongs to the tRNA pseudouridine synthase TruA family.</text>
</comment>
<keyword evidence="3" id="KW-0413">Isomerase</keyword>
<dbReference type="Gene3D" id="3.30.70.580">
    <property type="entry name" value="Pseudouridine synthase I, catalytic domain, N-terminal subdomain"/>
    <property type="match status" value="1"/>
</dbReference>
<dbReference type="PANTHER" id="PTHR11142">
    <property type="entry name" value="PSEUDOURIDYLATE SYNTHASE"/>
    <property type="match status" value="1"/>
</dbReference>
<dbReference type="PANTHER" id="PTHR11142:SF5">
    <property type="entry name" value="TRNA PSEUDOURIDINE(38_39) SYNTHASE"/>
    <property type="match status" value="1"/>
</dbReference>